<keyword evidence="2" id="KW-1185">Reference proteome</keyword>
<gene>
    <name evidence="1" type="ORF">ONB1V03_LOCUS22530</name>
</gene>
<sequence length="155" mass="18211">MTDLCTASAQHKQRLHSYQRLGLLLKRMTCLLPTTERMELLVGVLDRMDAFPTVSLNPLENQRMRVVFECFGQLIHKVIAGWDDSEVKYVYRVLHTVTHIEQRIQILTKCPLGARQPVEYFVRCFYRFVCIDPSQKDNKSQTIPEALFWLNRILK</sequence>
<dbReference type="EMBL" id="OC965774">
    <property type="protein sequence ID" value="CAD7665978.1"/>
    <property type="molecule type" value="Genomic_DNA"/>
</dbReference>
<dbReference type="PANTHER" id="PTHR34098">
    <property type="entry name" value="F-BOX ONLY PROTEIN 47"/>
    <property type="match status" value="1"/>
</dbReference>
<dbReference type="PANTHER" id="PTHR34098:SF1">
    <property type="entry name" value="F-BOX ONLY PROTEIN 47"/>
    <property type="match status" value="1"/>
</dbReference>
<protein>
    <submittedName>
        <fullName evidence="1">Uncharacterized protein</fullName>
    </submittedName>
</protein>
<proteinExistence type="predicted"/>
<accession>A0A7R9MTW8</accession>
<dbReference type="OrthoDB" id="6500333at2759"/>
<dbReference type="InterPro" id="IPR038946">
    <property type="entry name" value="FBXO47"/>
</dbReference>
<name>A0A7R9MTW8_9ACAR</name>
<organism evidence="1">
    <name type="scientific">Oppiella nova</name>
    <dbReference type="NCBI Taxonomy" id="334625"/>
    <lineage>
        <taxon>Eukaryota</taxon>
        <taxon>Metazoa</taxon>
        <taxon>Ecdysozoa</taxon>
        <taxon>Arthropoda</taxon>
        <taxon>Chelicerata</taxon>
        <taxon>Arachnida</taxon>
        <taxon>Acari</taxon>
        <taxon>Acariformes</taxon>
        <taxon>Sarcoptiformes</taxon>
        <taxon>Oribatida</taxon>
        <taxon>Brachypylina</taxon>
        <taxon>Oppioidea</taxon>
        <taxon>Oppiidae</taxon>
        <taxon>Oppiella</taxon>
    </lineage>
</organism>
<evidence type="ECO:0000313" key="2">
    <source>
        <dbReference type="Proteomes" id="UP000728032"/>
    </source>
</evidence>
<feature type="non-terminal residue" evidence="1">
    <location>
        <position position="1"/>
    </location>
</feature>
<reference evidence="1" key="1">
    <citation type="submission" date="2020-11" db="EMBL/GenBank/DDBJ databases">
        <authorList>
            <person name="Tran Van P."/>
        </authorList>
    </citation>
    <scope>NUCLEOTIDE SEQUENCE</scope>
</reference>
<dbReference type="Proteomes" id="UP000728032">
    <property type="component" value="Unassembled WGS sequence"/>
</dbReference>
<evidence type="ECO:0000313" key="1">
    <source>
        <dbReference type="EMBL" id="CAD7665978.1"/>
    </source>
</evidence>
<dbReference type="AlphaFoldDB" id="A0A7R9MTW8"/>
<dbReference type="EMBL" id="CAJPVJ010050949">
    <property type="protein sequence ID" value="CAG2183109.1"/>
    <property type="molecule type" value="Genomic_DNA"/>
</dbReference>